<keyword evidence="2" id="KW-1185">Reference proteome</keyword>
<sequence>MSGLQKSKSAAWKTDPLLTGKDVLLGLPDAPEIRGTQRRVFSGVTVAIVSGRGVISTVESGHRSRFWDARSWDI</sequence>
<organism evidence="1 2">
    <name type="scientific">Pleurodeles waltl</name>
    <name type="common">Iberian ribbed newt</name>
    <dbReference type="NCBI Taxonomy" id="8319"/>
    <lineage>
        <taxon>Eukaryota</taxon>
        <taxon>Metazoa</taxon>
        <taxon>Chordata</taxon>
        <taxon>Craniata</taxon>
        <taxon>Vertebrata</taxon>
        <taxon>Euteleostomi</taxon>
        <taxon>Amphibia</taxon>
        <taxon>Batrachia</taxon>
        <taxon>Caudata</taxon>
        <taxon>Salamandroidea</taxon>
        <taxon>Salamandridae</taxon>
        <taxon>Pleurodelinae</taxon>
        <taxon>Pleurodeles</taxon>
    </lineage>
</organism>
<accession>A0AAV7SXP2</accession>
<protein>
    <submittedName>
        <fullName evidence="1">Uncharacterized protein</fullName>
    </submittedName>
</protein>
<evidence type="ECO:0000313" key="2">
    <source>
        <dbReference type="Proteomes" id="UP001066276"/>
    </source>
</evidence>
<reference evidence="1" key="1">
    <citation type="journal article" date="2022" name="bioRxiv">
        <title>Sequencing and chromosome-scale assembly of the giantPleurodeles waltlgenome.</title>
        <authorList>
            <person name="Brown T."/>
            <person name="Elewa A."/>
            <person name="Iarovenko S."/>
            <person name="Subramanian E."/>
            <person name="Araus A.J."/>
            <person name="Petzold A."/>
            <person name="Susuki M."/>
            <person name="Suzuki K.-i.T."/>
            <person name="Hayashi T."/>
            <person name="Toyoda A."/>
            <person name="Oliveira C."/>
            <person name="Osipova E."/>
            <person name="Leigh N.D."/>
            <person name="Simon A."/>
            <person name="Yun M.H."/>
        </authorList>
    </citation>
    <scope>NUCLEOTIDE SEQUENCE</scope>
    <source>
        <strain evidence="1">20211129_DDA</strain>
        <tissue evidence="1">Liver</tissue>
    </source>
</reference>
<comment type="caution">
    <text evidence="1">The sequence shown here is derived from an EMBL/GenBank/DDBJ whole genome shotgun (WGS) entry which is preliminary data.</text>
</comment>
<proteinExistence type="predicted"/>
<dbReference type="EMBL" id="JANPWB010000007">
    <property type="protein sequence ID" value="KAJ1168869.1"/>
    <property type="molecule type" value="Genomic_DNA"/>
</dbReference>
<gene>
    <name evidence="1" type="ORF">NDU88_000781</name>
</gene>
<name>A0AAV7SXP2_PLEWA</name>
<evidence type="ECO:0000313" key="1">
    <source>
        <dbReference type="EMBL" id="KAJ1168869.1"/>
    </source>
</evidence>
<dbReference type="AlphaFoldDB" id="A0AAV7SXP2"/>
<dbReference type="Proteomes" id="UP001066276">
    <property type="component" value="Chromosome 4_1"/>
</dbReference>